<sequence>MQIRTGQPRFESMDNYKTRQDQVNGSGSVTTISHRLDRMTTQSIMEDQKLMKESYLRYYLKRVVRSGPFSALSMMVTVWQAIWIAVDVDKNGRMLLFEKASGDIAIEYFFCAYFLCELLLRLFATTPTKACLQSRWFVFDLVCVAGSLIEAVLIPTVNLISRGAVSNWKGFSALRLVRLAKIL</sequence>
<keyword evidence="3 5" id="KW-1133">Transmembrane helix</keyword>
<comment type="caution">
    <text evidence="7">The sequence shown here is derived from an EMBL/GenBank/DDBJ whole genome shotgun (WGS) entry which is preliminary data.</text>
</comment>
<protein>
    <recommendedName>
        <fullName evidence="6">Ion transport domain-containing protein</fullName>
    </recommendedName>
</protein>
<evidence type="ECO:0000259" key="6">
    <source>
        <dbReference type="Pfam" id="PF00520"/>
    </source>
</evidence>
<keyword evidence="4 5" id="KW-0472">Membrane</keyword>
<evidence type="ECO:0000313" key="8">
    <source>
        <dbReference type="Proteomes" id="UP001189429"/>
    </source>
</evidence>
<feature type="transmembrane region" description="Helical" evidence="5">
    <location>
        <begin position="67"/>
        <end position="86"/>
    </location>
</feature>
<dbReference type="Proteomes" id="UP001189429">
    <property type="component" value="Unassembled WGS sequence"/>
</dbReference>
<evidence type="ECO:0000256" key="3">
    <source>
        <dbReference type="ARBA" id="ARBA00022989"/>
    </source>
</evidence>
<feature type="transmembrane region" description="Helical" evidence="5">
    <location>
        <begin position="136"/>
        <end position="160"/>
    </location>
</feature>
<evidence type="ECO:0000313" key="7">
    <source>
        <dbReference type="EMBL" id="CAK0822459.1"/>
    </source>
</evidence>
<gene>
    <name evidence="7" type="ORF">PCOR1329_LOCUS23491</name>
</gene>
<dbReference type="Pfam" id="PF00520">
    <property type="entry name" value="Ion_trans"/>
    <property type="match status" value="1"/>
</dbReference>
<organism evidence="7 8">
    <name type="scientific">Prorocentrum cordatum</name>
    <dbReference type="NCBI Taxonomy" id="2364126"/>
    <lineage>
        <taxon>Eukaryota</taxon>
        <taxon>Sar</taxon>
        <taxon>Alveolata</taxon>
        <taxon>Dinophyceae</taxon>
        <taxon>Prorocentrales</taxon>
        <taxon>Prorocentraceae</taxon>
        <taxon>Prorocentrum</taxon>
    </lineage>
</organism>
<dbReference type="Gene3D" id="1.20.120.350">
    <property type="entry name" value="Voltage-gated potassium channels. Chain C"/>
    <property type="match status" value="1"/>
</dbReference>
<feature type="domain" description="Ion transport" evidence="6">
    <location>
        <begin position="69"/>
        <end position="183"/>
    </location>
</feature>
<evidence type="ECO:0000256" key="2">
    <source>
        <dbReference type="ARBA" id="ARBA00022692"/>
    </source>
</evidence>
<dbReference type="InterPro" id="IPR005821">
    <property type="entry name" value="Ion_trans_dom"/>
</dbReference>
<feature type="non-terminal residue" evidence="7">
    <location>
        <position position="183"/>
    </location>
</feature>
<name>A0ABN9RT31_9DINO</name>
<keyword evidence="2 5" id="KW-0812">Transmembrane</keyword>
<reference evidence="7" key="1">
    <citation type="submission" date="2023-10" db="EMBL/GenBank/DDBJ databases">
        <authorList>
            <person name="Chen Y."/>
            <person name="Shah S."/>
            <person name="Dougan E. K."/>
            <person name="Thang M."/>
            <person name="Chan C."/>
        </authorList>
    </citation>
    <scope>NUCLEOTIDE SEQUENCE [LARGE SCALE GENOMIC DNA]</scope>
</reference>
<keyword evidence="8" id="KW-1185">Reference proteome</keyword>
<evidence type="ECO:0000256" key="5">
    <source>
        <dbReference type="SAM" id="Phobius"/>
    </source>
</evidence>
<dbReference type="InterPro" id="IPR027359">
    <property type="entry name" value="Volt_channel_dom_sf"/>
</dbReference>
<evidence type="ECO:0000256" key="4">
    <source>
        <dbReference type="ARBA" id="ARBA00023136"/>
    </source>
</evidence>
<comment type="subcellular location">
    <subcellularLocation>
        <location evidence="1">Membrane</location>
        <topology evidence="1">Multi-pass membrane protein</topology>
    </subcellularLocation>
</comment>
<accession>A0ABN9RT31</accession>
<evidence type="ECO:0000256" key="1">
    <source>
        <dbReference type="ARBA" id="ARBA00004141"/>
    </source>
</evidence>
<proteinExistence type="predicted"/>
<feature type="transmembrane region" description="Helical" evidence="5">
    <location>
        <begin position="106"/>
        <end position="124"/>
    </location>
</feature>
<dbReference type="SUPFAM" id="SSF81324">
    <property type="entry name" value="Voltage-gated potassium channels"/>
    <property type="match status" value="1"/>
</dbReference>
<dbReference type="EMBL" id="CAUYUJ010007961">
    <property type="protein sequence ID" value="CAK0822459.1"/>
    <property type="molecule type" value="Genomic_DNA"/>
</dbReference>